<dbReference type="Proteomes" id="UP000485058">
    <property type="component" value="Unassembled WGS sequence"/>
</dbReference>
<dbReference type="AlphaFoldDB" id="A0A699YMN4"/>
<accession>A0A699YMN4</accession>
<feature type="region of interest" description="Disordered" evidence="1">
    <location>
        <begin position="225"/>
        <end position="246"/>
    </location>
</feature>
<gene>
    <name evidence="2" type="ORF">HaLaN_05897</name>
</gene>
<keyword evidence="3" id="KW-1185">Reference proteome</keyword>
<evidence type="ECO:0000313" key="2">
    <source>
        <dbReference type="EMBL" id="GFH10565.1"/>
    </source>
</evidence>
<organism evidence="2 3">
    <name type="scientific">Haematococcus lacustris</name>
    <name type="common">Green alga</name>
    <name type="synonym">Haematococcus pluvialis</name>
    <dbReference type="NCBI Taxonomy" id="44745"/>
    <lineage>
        <taxon>Eukaryota</taxon>
        <taxon>Viridiplantae</taxon>
        <taxon>Chlorophyta</taxon>
        <taxon>core chlorophytes</taxon>
        <taxon>Chlorophyceae</taxon>
        <taxon>CS clade</taxon>
        <taxon>Chlamydomonadales</taxon>
        <taxon>Haematococcaceae</taxon>
        <taxon>Haematococcus</taxon>
    </lineage>
</organism>
<feature type="compositionally biased region" description="Pro residues" evidence="1">
    <location>
        <begin position="102"/>
        <end position="120"/>
    </location>
</feature>
<protein>
    <submittedName>
        <fullName evidence="2">Uncharacterized protein</fullName>
    </submittedName>
</protein>
<comment type="caution">
    <text evidence="2">The sequence shown here is derived from an EMBL/GenBank/DDBJ whole genome shotgun (WGS) entry which is preliminary data.</text>
</comment>
<evidence type="ECO:0000256" key="1">
    <source>
        <dbReference type="SAM" id="MobiDB-lite"/>
    </source>
</evidence>
<proteinExistence type="predicted"/>
<feature type="region of interest" description="Disordered" evidence="1">
    <location>
        <begin position="100"/>
        <end position="120"/>
    </location>
</feature>
<name>A0A699YMN4_HAELA</name>
<sequence>MELQRRLAAQTCVPHTALWLPAWPALRLQLPMVRPLQQYPLPGCQPSCPCPVVSLLAPARLSAFLSECLPHHSPHPCCRRAPALSCWSMNRCSGYCQQPKAPQQPPVHPPPSPLAPRPTPMPLTASVAAKQLGALTSATAELYGRGGVAAGEGAAWPRYALQCGGQQGSSFASAAAGGGGGGCCGGHATRQPDPIRCCSVEDSKVVALQVQQLAAVVVAAAEGMPQGRKAGRRAEHKAGNKAGPAT</sequence>
<dbReference type="EMBL" id="BLLF01000326">
    <property type="protein sequence ID" value="GFH10565.1"/>
    <property type="molecule type" value="Genomic_DNA"/>
</dbReference>
<reference evidence="2 3" key="1">
    <citation type="submission" date="2020-02" db="EMBL/GenBank/DDBJ databases">
        <title>Draft genome sequence of Haematococcus lacustris strain NIES-144.</title>
        <authorList>
            <person name="Morimoto D."/>
            <person name="Nakagawa S."/>
            <person name="Yoshida T."/>
            <person name="Sawayama S."/>
        </authorList>
    </citation>
    <scope>NUCLEOTIDE SEQUENCE [LARGE SCALE GENOMIC DNA]</scope>
    <source>
        <strain evidence="2 3">NIES-144</strain>
    </source>
</reference>
<evidence type="ECO:0000313" key="3">
    <source>
        <dbReference type="Proteomes" id="UP000485058"/>
    </source>
</evidence>